<evidence type="ECO:0000313" key="2">
    <source>
        <dbReference type="EMBL" id="KTR86477.1"/>
    </source>
</evidence>
<dbReference type="AlphaFoldDB" id="A0A147EPU7"/>
<dbReference type="EMBL" id="LDRT01000194">
    <property type="protein sequence ID" value="KTR86477.1"/>
    <property type="molecule type" value="Genomic_DNA"/>
</dbReference>
<comment type="caution">
    <text evidence="2">The sequence shown here is derived from an EMBL/GenBank/DDBJ whole genome shotgun (WGS) entry which is preliminary data.</text>
</comment>
<reference evidence="2 3" key="1">
    <citation type="journal article" date="2016" name="Front. Microbiol.">
        <title>Genomic Resource of Rice Seed Associated Bacteria.</title>
        <authorList>
            <person name="Midha S."/>
            <person name="Bansal K."/>
            <person name="Sharma S."/>
            <person name="Kumar N."/>
            <person name="Patil P.P."/>
            <person name="Chaudhry V."/>
            <person name="Patil P.B."/>
        </authorList>
    </citation>
    <scope>NUCLEOTIDE SEQUENCE [LARGE SCALE GENOMIC DNA]</scope>
    <source>
        <strain evidence="2 3">NS220</strain>
    </source>
</reference>
<dbReference type="Proteomes" id="UP000075025">
    <property type="component" value="Unassembled WGS sequence"/>
</dbReference>
<accession>A0A147EPU7</accession>
<sequence length="79" mass="8200">MRICVDTRAVGHRAELVLVRAARAAAALAGRPEVTVHDLAAVAVAALQHRTPRTALEPVSTAASRVRVAASAVLGRRVA</sequence>
<evidence type="ECO:0000259" key="1">
    <source>
        <dbReference type="Pfam" id="PF17863"/>
    </source>
</evidence>
<proteinExistence type="predicted"/>
<name>A0A147EPU7_MICTE</name>
<dbReference type="Gene3D" id="1.10.8.80">
    <property type="entry name" value="Magnesium chelatase subunit I, C-Terminal domain"/>
    <property type="match status" value="1"/>
</dbReference>
<dbReference type="InterPro" id="IPR041628">
    <property type="entry name" value="ChlI/MoxR_AAA_lid"/>
</dbReference>
<feature type="domain" description="ChlI/MoxR AAA lid" evidence="1">
    <location>
        <begin position="3"/>
        <end position="64"/>
    </location>
</feature>
<gene>
    <name evidence="2" type="ORF">NS220_18235</name>
</gene>
<evidence type="ECO:0000313" key="3">
    <source>
        <dbReference type="Proteomes" id="UP000075025"/>
    </source>
</evidence>
<organism evidence="2 3">
    <name type="scientific">Microbacterium testaceum</name>
    <name type="common">Aureobacterium testaceum</name>
    <name type="synonym">Brevibacterium testaceum</name>
    <dbReference type="NCBI Taxonomy" id="2033"/>
    <lineage>
        <taxon>Bacteria</taxon>
        <taxon>Bacillati</taxon>
        <taxon>Actinomycetota</taxon>
        <taxon>Actinomycetes</taxon>
        <taxon>Micrococcales</taxon>
        <taxon>Microbacteriaceae</taxon>
        <taxon>Microbacterium</taxon>
    </lineage>
</organism>
<dbReference type="Pfam" id="PF17863">
    <property type="entry name" value="AAA_lid_2"/>
    <property type="match status" value="1"/>
</dbReference>
<protein>
    <recommendedName>
        <fullName evidence="1">ChlI/MoxR AAA lid domain-containing protein</fullName>
    </recommendedName>
</protein>
<dbReference type="PATRIC" id="fig|2033.6.peg.1437"/>